<dbReference type="GO" id="GO:0004519">
    <property type="term" value="F:endonuclease activity"/>
    <property type="evidence" value="ECO:0007669"/>
    <property type="project" value="UniProtKB-KW"/>
</dbReference>
<keyword evidence="2" id="KW-0269">Exonuclease</keyword>
<dbReference type="Gene3D" id="3.60.10.10">
    <property type="entry name" value="Endonuclease/exonuclease/phosphatase"/>
    <property type="match status" value="1"/>
</dbReference>
<comment type="caution">
    <text evidence="2">The sequence shown here is derived from an EMBL/GenBank/DDBJ whole genome shotgun (WGS) entry which is preliminary data.</text>
</comment>
<feature type="domain" description="Endonuclease/exonuclease/phosphatase" evidence="1">
    <location>
        <begin position="53"/>
        <end position="258"/>
    </location>
</feature>
<dbReference type="InterPro" id="IPR036691">
    <property type="entry name" value="Endo/exonu/phosph_ase_sf"/>
</dbReference>
<evidence type="ECO:0000313" key="3">
    <source>
        <dbReference type="Proteomes" id="UP000004509"/>
    </source>
</evidence>
<name>C8PPP7_9SPIR</name>
<protein>
    <submittedName>
        <fullName evidence="2">Endonuclease/exonuclease/phosphatase family protein</fullName>
    </submittedName>
</protein>
<dbReference type="InterPro" id="IPR005135">
    <property type="entry name" value="Endo/exonuclease/phosphatase"/>
</dbReference>
<dbReference type="Proteomes" id="UP000004509">
    <property type="component" value="Unassembled WGS sequence"/>
</dbReference>
<proteinExistence type="predicted"/>
<dbReference type="SUPFAM" id="SSF56219">
    <property type="entry name" value="DNase I-like"/>
    <property type="match status" value="1"/>
</dbReference>
<keyword evidence="2" id="KW-0540">Nuclease</keyword>
<dbReference type="Pfam" id="PF03372">
    <property type="entry name" value="Exo_endo_phos"/>
    <property type="match status" value="1"/>
</dbReference>
<dbReference type="OrthoDB" id="9793162at2"/>
<keyword evidence="2" id="KW-0255">Endonuclease</keyword>
<evidence type="ECO:0000313" key="2">
    <source>
        <dbReference type="EMBL" id="EEV20590.1"/>
    </source>
</evidence>
<dbReference type="RefSeq" id="WP_006188527.1">
    <property type="nucleotide sequence ID" value="NZ_ACYH01000030.1"/>
</dbReference>
<keyword evidence="2" id="KW-0378">Hydrolase</keyword>
<dbReference type="GO" id="GO:0004527">
    <property type="term" value="F:exonuclease activity"/>
    <property type="evidence" value="ECO:0007669"/>
    <property type="project" value="UniProtKB-KW"/>
</dbReference>
<gene>
    <name evidence="2" type="ORF">TREVI0001_2167</name>
</gene>
<sequence>MKKILHSKNILLHSVPSYKKYRMITETTYKRFLLICGMLCVLLTVFAEEIVIGSWNIRGNGHFEEQEIIQFGTYFVTNKSLDVLALQEVKLELLPKPGANDIYKTIDSNNFLERFAQTLSKQTGTIWKFTSSAEYAIRKNIDEYTYCNKGLDNAVLYRADKLTVQDLYSGHPFYFDNFEKSNYKTNMNNTNVLKIKNVSETSVFYLINKHMPFKSKQKGWGSWDRDIQVLYRMYQILDSNAPIIICGDFNGDASELGTIFSDCFVGCRKPTSISTSIFNSAARYAHEYDHFILNIAATQQVVNEPSRYTSDPDIVTGQIRYGHKSTTLEYFYEHISDHVPIFMSIDIGNF</sequence>
<reference evidence="2 3" key="1">
    <citation type="submission" date="2009-07" db="EMBL/GenBank/DDBJ databases">
        <authorList>
            <person name="Madupu R."/>
            <person name="Sebastian Y."/>
            <person name="Durkin A.S."/>
            <person name="Torralba M."/>
            <person name="Methe B."/>
            <person name="Sutton G.G."/>
            <person name="Strausberg R.L."/>
            <person name="Nelson K.E."/>
        </authorList>
    </citation>
    <scope>NUCLEOTIDE SEQUENCE [LARGE SCALE GENOMIC DNA]</scope>
    <source>
        <strain evidence="2 3">ATCC 35580</strain>
    </source>
</reference>
<evidence type="ECO:0000259" key="1">
    <source>
        <dbReference type="Pfam" id="PF03372"/>
    </source>
</evidence>
<dbReference type="AlphaFoldDB" id="C8PPP7"/>
<organism evidence="2 3">
    <name type="scientific">Treponema vincentii ATCC 35580</name>
    <dbReference type="NCBI Taxonomy" id="596324"/>
    <lineage>
        <taxon>Bacteria</taxon>
        <taxon>Pseudomonadati</taxon>
        <taxon>Spirochaetota</taxon>
        <taxon>Spirochaetia</taxon>
        <taxon>Spirochaetales</taxon>
        <taxon>Treponemataceae</taxon>
        <taxon>Treponema</taxon>
    </lineage>
</organism>
<accession>C8PPP7</accession>
<dbReference type="EMBL" id="ACYH01000030">
    <property type="protein sequence ID" value="EEV20590.1"/>
    <property type="molecule type" value="Genomic_DNA"/>
</dbReference>